<gene>
    <name evidence="5" type="ORF">LQ327_02380</name>
</gene>
<dbReference type="InterPro" id="IPR018060">
    <property type="entry name" value="HTH_AraC"/>
</dbReference>
<dbReference type="Proteomes" id="UP001199469">
    <property type="component" value="Unassembled WGS sequence"/>
</dbReference>
<evidence type="ECO:0000256" key="3">
    <source>
        <dbReference type="ARBA" id="ARBA00023163"/>
    </source>
</evidence>
<accession>A0ABS8P1X0</accession>
<organism evidence="5 6">
    <name type="scientific">Actinomycetospora endophytica</name>
    <dbReference type="NCBI Taxonomy" id="2291215"/>
    <lineage>
        <taxon>Bacteria</taxon>
        <taxon>Bacillati</taxon>
        <taxon>Actinomycetota</taxon>
        <taxon>Actinomycetes</taxon>
        <taxon>Pseudonocardiales</taxon>
        <taxon>Pseudonocardiaceae</taxon>
        <taxon>Actinomycetospora</taxon>
    </lineage>
</organism>
<keyword evidence="2" id="KW-0238">DNA-binding</keyword>
<keyword evidence="3" id="KW-0804">Transcription</keyword>
<evidence type="ECO:0000313" key="6">
    <source>
        <dbReference type="Proteomes" id="UP001199469"/>
    </source>
</evidence>
<name>A0ABS8P1X0_9PSEU</name>
<comment type="caution">
    <text evidence="5">The sequence shown here is derived from an EMBL/GenBank/DDBJ whole genome shotgun (WGS) entry which is preliminary data.</text>
</comment>
<evidence type="ECO:0000313" key="5">
    <source>
        <dbReference type="EMBL" id="MCD2192242.1"/>
    </source>
</evidence>
<evidence type="ECO:0000256" key="1">
    <source>
        <dbReference type="ARBA" id="ARBA00023015"/>
    </source>
</evidence>
<reference evidence="5 6" key="1">
    <citation type="submission" date="2021-11" db="EMBL/GenBank/DDBJ databases">
        <title>Draft genome sequence of Actinomycetospora sp. SF1 isolated from the rhizosphere soil.</title>
        <authorList>
            <person name="Duangmal K."/>
            <person name="Chantavorakit T."/>
        </authorList>
    </citation>
    <scope>NUCLEOTIDE SEQUENCE [LARGE SCALE GENOMIC DNA]</scope>
    <source>
        <strain evidence="5 6">TBRC 5722</strain>
    </source>
</reference>
<protein>
    <submittedName>
        <fullName evidence="5">Helix-turn-helix domain-containing protein</fullName>
    </submittedName>
</protein>
<dbReference type="Gene3D" id="1.10.10.60">
    <property type="entry name" value="Homeodomain-like"/>
    <property type="match status" value="1"/>
</dbReference>
<dbReference type="PROSITE" id="PS01124">
    <property type="entry name" value="HTH_ARAC_FAMILY_2"/>
    <property type="match status" value="1"/>
</dbReference>
<dbReference type="PANTHER" id="PTHR46796:SF15">
    <property type="entry name" value="BLL1074 PROTEIN"/>
    <property type="match status" value="1"/>
</dbReference>
<dbReference type="EMBL" id="JAJNDB010000001">
    <property type="protein sequence ID" value="MCD2192242.1"/>
    <property type="molecule type" value="Genomic_DNA"/>
</dbReference>
<dbReference type="InterPro" id="IPR050204">
    <property type="entry name" value="AraC_XylS_family_regulators"/>
</dbReference>
<keyword evidence="6" id="KW-1185">Reference proteome</keyword>
<dbReference type="RefSeq" id="WP_230729927.1">
    <property type="nucleotide sequence ID" value="NZ_JAJNDB010000001.1"/>
</dbReference>
<evidence type="ECO:0000256" key="2">
    <source>
        <dbReference type="ARBA" id="ARBA00023125"/>
    </source>
</evidence>
<sequence>MTRAGEVVASASRAPAPALRGLVSYHGYDLRDVVPGRHRGLPSPYLTAVVTFGPQLELERPDGVRGRFAACVGGLHDVPERIVHDGRQSGIYLSVHPLAARTLFGVPAAALAAITVEADDVLGRLGQELARRVADAEDDGWDARFAALDDVLLRLLGRHDAAPSASDEVRHAWRALTAPDPGGVGDLARELGWSGDHLSRRFRAEFGVGPKLAARLARFDRARRDVARRAGEGVLALADVAVTHGYADQAHLAREFRSLAGCTATQWVDEEVHGGLVSGSAGGVVIPDDEGVATGRSDLRSPVH</sequence>
<evidence type="ECO:0000259" key="4">
    <source>
        <dbReference type="PROSITE" id="PS01124"/>
    </source>
</evidence>
<dbReference type="SMART" id="SM00342">
    <property type="entry name" value="HTH_ARAC"/>
    <property type="match status" value="1"/>
</dbReference>
<dbReference type="Pfam" id="PF12833">
    <property type="entry name" value="HTH_18"/>
    <property type="match status" value="1"/>
</dbReference>
<dbReference type="PANTHER" id="PTHR46796">
    <property type="entry name" value="HTH-TYPE TRANSCRIPTIONAL ACTIVATOR RHAS-RELATED"/>
    <property type="match status" value="1"/>
</dbReference>
<keyword evidence="1" id="KW-0805">Transcription regulation</keyword>
<proteinExistence type="predicted"/>
<feature type="domain" description="HTH araC/xylS-type" evidence="4">
    <location>
        <begin position="184"/>
        <end position="270"/>
    </location>
</feature>